<dbReference type="InterPro" id="IPR011051">
    <property type="entry name" value="RmlC_Cupin_sf"/>
</dbReference>
<dbReference type="InterPro" id="IPR014710">
    <property type="entry name" value="RmlC-like_jellyroll"/>
</dbReference>
<dbReference type="EMBL" id="BMXB01000016">
    <property type="protein sequence ID" value="GHA46689.1"/>
    <property type="molecule type" value="Genomic_DNA"/>
</dbReference>
<keyword evidence="3" id="KW-0804">Transcription</keyword>
<dbReference type="InterPro" id="IPR009057">
    <property type="entry name" value="Homeodomain-like_sf"/>
</dbReference>
<evidence type="ECO:0000256" key="2">
    <source>
        <dbReference type="ARBA" id="ARBA00023125"/>
    </source>
</evidence>
<keyword evidence="1" id="KW-0805">Transcription regulation</keyword>
<dbReference type="PANTHER" id="PTHR43280">
    <property type="entry name" value="ARAC-FAMILY TRANSCRIPTIONAL REGULATOR"/>
    <property type="match status" value="1"/>
</dbReference>
<feature type="domain" description="HTH araC/xylS-type" evidence="4">
    <location>
        <begin position="180"/>
        <end position="279"/>
    </location>
</feature>
<dbReference type="SUPFAM" id="SSF51182">
    <property type="entry name" value="RmlC-like cupins"/>
    <property type="match status" value="1"/>
</dbReference>
<dbReference type="Pfam" id="PF12833">
    <property type="entry name" value="HTH_18"/>
    <property type="match status" value="1"/>
</dbReference>
<dbReference type="Gene3D" id="2.60.120.10">
    <property type="entry name" value="Jelly Rolls"/>
    <property type="match status" value="1"/>
</dbReference>
<dbReference type="SUPFAM" id="SSF46689">
    <property type="entry name" value="Homeodomain-like"/>
    <property type="match status" value="2"/>
</dbReference>
<accession>A0A918W1Z1</accession>
<dbReference type="InterPro" id="IPR018060">
    <property type="entry name" value="HTH_AraC"/>
</dbReference>
<dbReference type="PROSITE" id="PS01124">
    <property type="entry name" value="HTH_ARAC_FAMILY_2"/>
    <property type="match status" value="1"/>
</dbReference>
<dbReference type="AlphaFoldDB" id="A0A918W1Z1"/>
<reference evidence="5" key="1">
    <citation type="journal article" date="2014" name="Int. J. Syst. Evol. Microbiol.">
        <title>Complete genome sequence of Corynebacterium casei LMG S-19264T (=DSM 44701T), isolated from a smear-ripened cheese.</title>
        <authorList>
            <consortium name="US DOE Joint Genome Institute (JGI-PGF)"/>
            <person name="Walter F."/>
            <person name="Albersmeier A."/>
            <person name="Kalinowski J."/>
            <person name="Ruckert C."/>
        </authorList>
    </citation>
    <scope>NUCLEOTIDE SEQUENCE</scope>
    <source>
        <strain evidence="5">KCTC 12719</strain>
    </source>
</reference>
<dbReference type="Gene3D" id="1.10.10.60">
    <property type="entry name" value="Homeodomain-like"/>
    <property type="match status" value="2"/>
</dbReference>
<dbReference type="InterPro" id="IPR003313">
    <property type="entry name" value="AraC-bd"/>
</dbReference>
<dbReference type="Proteomes" id="UP000610456">
    <property type="component" value="Unassembled WGS sequence"/>
</dbReference>
<name>A0A918W1Z1_9FLAO</name>
<comment type="caution">
    <text evidence="5">The sequence shown here is derived from an EMBL/GenBank/DDBJ whole genome shotgun (WGS) entry which is preliminary data.</text>
</comment>
<keyword evidence="2" id="KW-0238">DNA-binding</keyword>
<dbReference type="GO" id="GO:0043565">
    <property type="term" value="F:sequence-specific DNA binding"/>
    <property type="evidence" value="ECO:0007669"/>
    <property type="project" value="InterPro"/>
</dbReference>
<dbReference type="Pfam" id="PF02311">
    <property type="entry name" value="AraC_binding"/>
    <property type="match status" value="1"/>
</dbReference>
<gene>
    <name evidence="5" type="ORF">GCM10007103_29650</name>
</gene>
<proteinExistence type="predicted"/>
<evidence type="ECO:0000259" key="4">
    <source>
        <dbReference type="PROSITE" id="PS01124"/>
    </source>
</evidence>
<dbReference type="PANTHER" id="PTHR43280:SF27">
    <property type="entry name" value="TRANSCRIPTIONAL REGULATOR MTLR"/>
    <property type="match status" value="1"/>
</dbReference>
<sequence>MKVLPFKIPKPEDGALVYQEDHEIVFYDQLHQHEEIQISYIAAGSGSLIVGDSINYYKKNDILVIGENIPHVFRSDANASSKSIMYTLFFTRNSFGKGFFKINDLIELDTFFKNSIYGMKITSNQTKIIFQFERLRNINGIERIASLLIILNLILSSEKERLSSFVYNKKYTDAEGKRMNEVFQYVMDRFNEPISLDEIAATANMSKNAFCRYFKKRTNKTFFQFLIELRIENACKLLYKNKELSVALISELCGFQNIANFNRKFKALKNMTPSKYRLQFQKTDSV</sequence>
<keyword evidence="6" id="KW-1185">Reference proteome</keyword>
<dbReference type="RefSeq" id="WP_189605575.1">
    <property type="nucleotide sequence ID" value="NZ_BMXB01000016.1"/>
</dbReference>
<evidence type="ECO:0000256" key="1">
    <source>
        <dbReference type="ARBA" id="ARBA00023015"/>
    </source>
</evidence>
<evidence type="ECO:0000256" key="3">
    <source>
        <dbReference type="ARBA" id="ARBA00023163"/>
    </source>
</evidence>
<evidence type="ECO:0000313" key="6">
    <source>
        <dbReference type="Proteomes" id="UP000610456"/>
    </source>
</evidence>
<protein>
    <submittedName>
        <fullName evidence="5">AraC family transcriptional regulator</fullName>
    </submittedName>
</protein>
<reference evidence="5" key="2">
    <citation type="submission" date="2020-09" db="EMBL/GenBank/DDBJ databases">
        <authorList>
            <person name="Sun Q."/>
            <person name="Kim S."/>
        </authorList>
    </citation>
    <scope>NUCLEOTIDE SEQUENCE</scope>
    <source>
        <strain evidence="5">KCTC 12719</strain>
    </source>
</reference>
<dbReference type="SMART" id="SM00342">
    <property type="entry name" value="HTH_ARAC"/>
    <property type="match status" value="1"/>
</dbReference>
<dbReference type="GO" id="GO:0003700">
    <property type="term" value="F:DNA-binding transcription factor activity"/>
    <property type="evidence" value="ECO:0007669"/>
    <property type="project" value="InterPro"/>
</dbReference>
<organism evidence="5 6">
    <name type="scientific">Salinimicrobium marinum</name>
    <dbReference type="NCBI Taxonomy" id="680283"/>
    <lineage>
        <taxon>Bacteria</taxon>
        <taxon>Pseudomonadati</taxon>
        <taxon>Bacteroidota</taxon>
        <taxon>Flavobacteriia</taxon>
        <taxon>Flavobacteriales</taxon>
        <taxon>Flavobacteriaceae</taxon>
        <taxon>Salinimicrobium</taxon>
    </lineage>
</organism>
<evidence type="ECO:0000313" key="5">
    <source>
        <dbReference type="EMBL" id="GHA46689.1"/>
    </source>
</evidence>